<reference evidence="1" key="1">
    <citation type="submission" date="2023-05" db="EMBL/GenBank/DDBJ databases">
        <authorList>
            <person name="Zhang X."/>
        </authorList>
    </citation>
    <scope>NUCLEOTIDE SEQUENCE</scope>
    <source>
        <strain evidence="1">BD1B2-1</strain>
    </source>
</reference>
<dbReference type="Gene3D" id="3.40.50.720">
    <property type="entry name" value="NAD(P)-binding Rossmann-like Domain"/>
    <property type="match status" value="1"/>
</dbReference>
<dbReference type="Pfam" id="PF13602">
    <property type="entry name" value="ADH_zinc_N_2"/>
    <property type="match status" value="1"/>
</dbReference>
<proteinExistence type="predicted"/>
<name>A0AAE3RDE8_9BACT</name>
<organism evidence="1 2">
    <name type="scientific">Xanthocytophaga agilis</name>
    <dbReference type="NCBI Taxonomy" id="3048010"/>
    <lineage>
        <taxon>Bacteria</taxon>
        <taxon>Pseudomonadati</taxon>
        <taxon>Bacteroidota</taxon>
        <taxon>Cytophagia</taxon>
        <taxon>Cytophagales</taxon>
        <taxon>Rhodocytophagaceae</taxon>
        <taxon>Xanthocytophaga</taxon>
    </lineage>
</organism>
<dbReference type="EMBL" id="JASJOU010000017">
    <property type="protein sequence ID" value="MDJ1505688.1"/>
    <property type="molecule type" value="Genomic_DNA"/>
</dbReference>
<evidence type="ECO:0000313" key="2">
    <source>
        <dbReference type="Proteomes" id="UP001232063"/>
    </source>
</evidence>
<dbReference type="AlphaFoldDB" id="A0AAE3RDE8"/>
<dbReference type="RefSeq" id="WP_314517972.1">
    <property type="nucleotide sequence ID" value="NZ_JASJOU010000017.1"/>
</dbReference>
<evidence type="ECO:0000313" key="1">
    <source>
        <dbReference type="EMBL" id="MDJ1505688.1"/>
    </source>
</evidence>
<dbReference type="Proteomes" id="UP001232063">
    <property type="component" value="Unassembled WGS sequence"/>
</dbReference>
<dbReference type="Gene3D" id="3.90.180.10">
    <property type="entry name" value="Medium-chain alcohol dehydrogenases, catalytic domain"/>
    <property type="match status" value="1"/>
</dbReference>
<keyword evidence="2" id="KW-1185">Reference proteome</keyword>
<comment type="caution">
    <text evidence="1">The sequence shown here is derived from an EMBL/GenBank/DDBJ whole genome shotgun (WGS) entry which is preliminary data.</text>
</comment>
<sequence length="95" mass="10852">MFHWTHGSLSSKDYQRMGDRGALVGFTTVDHIVSVLLKTKINKFLLTQFTAEAKLEDLEKLALLIQDGKIKVHIEKTHPYTEIPVAIRYIKTVLT</sequence>
<protein>
    <submittedName>
        <fullName evidence="1">Zinc-binding dehydrogenase</fullName>
    </submittedName>
</protein>
<accession>A0AAE3RDE8</accession>
<gene>
    <name evidence="1" type="ORF">QNI22_33840</name>
</gene>